<accession>A0A9D2KA61</accession>
<evidence type="ECO:0000313" key="2">
    <source>
        <dbReference type="Proteomes" id="UP000824115"/>
    </source>
</evidence>
<reference evidence="1" key="2">
    <citation type="submission" date="2021-04" db="EMBL/GenBank/DDBJ databases">
        <authorList>
            <person name="Gilroy R."/>
        </authorList>
    </citation>
    <scope>NUCLEOTIDE SEQUENCE</scope>
    <source>
        <strain evidence="1">Gambia16-554</strain>
    </source>
</reference>
<dbReference type="EMBL" id="DXAW01000096">
    <property type="protein sequence ID" value="HIZ85925.1"/>
    <property type="molecule type" value="Genomic_DNA"/>
</dbReference>
<comment type="caution">
    <text evidence="1">The sequence shown here is derived from an EMBL/GenBank/DDBJ whole genome shotgun (WGS) entry which is preliminary data.</text>
</comment>
<sequence>MMNILQDIFVYFARYVPKDVVDRFFTKTAGDDDYMQLHSRARDAALGIFPELTDYIFGVQEESVSRRISQVKGVYLFVDYGGITSSEDLRNVKSDDFSLAVTVARPMSSTALDMADELLVSDRLLSVIASIRDDMRSDDSDSFIRRMLFPNDITPFYARELSNSYGWTLMFKMRGIDWI</sequence>
<protein>
    <submittedName>
        <fullName evidence="1">Uncharacterized protein</fullName>
    </submittedName>
</protein>
<dbReference type="Proteomes" id="UP000824115">
    <property type="component" value="Unassembled WGS sequence"/>
</dbReference>
<organism evidence="1 2">
    <name type="scientific">Candidatus Coprenecus stercoravium</name>
    <dbReference type="NCBI Taxonomy" id="2840735"/>
    <lineage>
        <taxon>Bacteria</taxon>
        <taxon>Pseudomonadati</taxon>
        <taxon>Bacteroidota</taxon>
        <taxon>Bacteroidia</taxon>
        <taxon>Bacteroidales</taxon>
        <taxon>Rikenellaceae</taxon>
        <taxon>Rikenellaceae incertae sedis</taxon>
        <taxon>Candidatus Coprenecus</taxon>
    </lineage>
</organism>
<dbReference type="AlphaFoldDB" id="A0A9D2KA61"/>
<evidence type="ECO:0000313" key="1">
    <source>
        <dbReference type="EMBL" id="HIZ85925.1"/>
    </source>
</evidence>
<reference evidence="1" key="1">
    <citation type="journal article" date="2021" name="PeerJ">
        <title>Extensive microbial diversity within the chicken gut microbiome revealed by metagenomics and culture.</title>
        <authorList>
            <person name="Gilroy R."/>
            <person name="Ravi A."/>
            <person name="Getino M."/>
            <person name="Pursley I."/>
            <person name="Horton D.L."/>
            <person name="Alikhan N.F."/>
            <person name="Baker D."/>
            <person name="Gharbi K."/>
            <person name="Hall N."/>
            <person name="Watson M."/>
            <person name="Adriaenssens E.M."/>
            <person name="Foster-Nyarko E."/>
            <person name="Jarju S."/>
            <person name="Secka A."/>
            <person name="Antonio M."/>
            <person name="Oren A."/>
            <person name="Chaudhuri R.R."/>
            <person name="La Ragione R."/>
            <person name="Hildebrand F."/>
            <person name="Pallen M.J."/>
        </authorList>
    </citation>
    <scope>NUCLEOTIDE SEQUENCE</scope>
    <source>
        <strain evidence="1">Gambia16-554</strain>
    </source>
</reference>
<proteinExistence type="predicted"/>
<name>A0A9D2KA61_9BACT</name>
<gene>
    <name evidence="1" type="ORF">IAC04_05505</name>
</gene>